<feature type="domain" description="LysM" evidence="1">
    <location>
        <begin position="469"/>
        <end position="512"/>
    </location>
</feature>
<evidence type="ECO:0000313" key="3">
    <source>
        <dbReference type="Proteomes" id="UP000012589"/>
    </source>
</evidence>
<dbReference type="InterPro" id="IPR024300">
    <property type="entry name" value="SipL_SPOCS_dom"/>
</dbReference>
<dbReference type="eggNOG" id="COG1388">
    <property type="taxonomic scope" value="Bacteria"/>
</dbReference>
<dbReference type="InterPro" id="IPR018392">
    <property type="entry name" value="LysM"/>
</dbReference>
<organism evidence="2 3">
    <name type="scientific">Eubacterium plexicaudatum ASF492</name>
    <dbReference type="NCBI Taxonomy" id="1235802"/>
    <lineage>
        <taxon>Bacteria</taxon>
        <taxon>Bacillati</taxon>
        <taxon>Bacillota</taxon>
        <taxon>Clostridia</taxon>
        <taxon>Eubacteriales</taxon>
        <taxon>Eubacteriaceae</taxon>
        <taxon>Eubacterium</taxon>
    </lineage>
</organism>
<proteinExistence type="predicted"/>
<dbReference type="STRING" id="1235802.C823_03180"/>
<sequence length="522" mass="58636">MDFIKKLLQTNQERGRASIQITVENDYNLPDYEPDMIKLIDRKGSVRIHETRVEPDAVIVNGALLFQALYKCTETGSICSLQGDVPFTETIHMEGVQETDQLILQSSMDDLTLGMINSRKLNVRALLELHAIDQMELQLELPTGIENPSVQTLFTQQKMLQLLSQKKDICRIHSEILLPSNRPNISKLLWQSVQLRGLDSRIRSGEIELTGELLVNILYKGEEDEKQIQCMETTVALHERIECSVCDPETIFKLVPLQVQLEVTPAADEDGENRILMLEGTLDFYLRVWREEHMEILEDAYSLQDELLLEREPVNLQSLLVKNDSKFKVADQLAIENQPAEILQLCASVGEIFIEDSRIVPDGIEAEGILKIRMLYITASDDMPIGIAEGVVPFSRQIEAEGIQPDDTFELSAGIDQLTVILADNSQADIKAVIGLDAIVLRSQHNSLITGISQQPVDLEQYEKQPGIAGYIVKPSDRLWDIAKEHHTTVADVMQMNQLSGEHVNRGDKLLIVKQMGVPAGS</sequence>
<evidence type="ECO:0000259" key="1">
    <source>
        <dbReference type="PROSITE" id="PS51782"/>
    </source>
</evidence>
<dbReference type="CDD" id="cd00118">
    <property type="entry name" value="LysM"/>
    <property type="match status" value="1"/>
</dbReference>
<dbReference type="PROSITE" id="PS51782">
    <property type="entry name" value="LYSM"/>
    <property type="match status" value="1"/>
</dbReference>
<dbReference type="OrthoDB" id="9779340at2"/>
<dbReference type="InterPro" id="IPR036779">
    <property type="entry name" value="LysM_dom_sf"/>
</dbReference>
<reference evidence="2 3" key="1">
    <citation type="journal article" date="2014" name="Genome Announc.">
        <title>Draft genome sequences of the altered schaedler flora, a defined bacterial community from gnotobiotic mice.</title>
        <authorList>
            <person name="Wannemuehler M.J."/>
            <person name="Overstreet A.M."/>
            <person name="Ward D.V."/>
            <person name="Phillips G.J."/>
        </authorList>
    </citation>
    <scope>NUCLEOTIDE SEQUENCE [LARGE SCALE GENOMIC DNA]</scope>
    <source>
        <strain evidence="2 3">ASF492</strain>
    </source>
</reference>
<keyword evidence="3" id="KW-1185">Reference proteome</keyword>
<dbReference type="SUPFAM" id="SSF54106">
    <property type="entry name" value="LysM domain"/>
    <property type="match status" value="1"/>
</dbReference>
<name>N2AED3_9FIRM</name>
<dbReference type="Gene3D" id="3.10.350.10">
    <property type="entry name" value="LysM domain"/>
    <property type="match status" value="1"/>
</dbReference>
<dbReference type="EMBL" id="AQFT01000096">
    <property type="protein sequence ID" value="EMZ24495.1"/>
    <property type="molecule type" value="Genomic_DNA"/>
</dbReference>
<protein>
    <recommendedName>
        <fullName evidence="1">LysM domain-containing protein</fullName>
    </recommendedName>
</protein>
<dbReference type="PATRIC" id="fig|1235802.3.peg.3363"/>
<evidence type="ECO:0000313" key="2">
    <source>
        <dbReference type="EMBL" id="EMZ24495.1"/>
    </source>
</evidence>
<dbReference type="Pfam" id="PF12673">
    <property type="entry name" value="SipL"/>
    <property type="match status" value="3"/>
</dbReference>
<comment type="caution">
    <text evidence="2">The sequence shown here is derived from an EMBL/GenBank/DDBJ whole genome shotgun (WGS) entry which is preliminary data.</text>
</comment>
<gene>
    <name evidence="2" type="ORF">C823_03180</name>
</gene>
<dbReference type="Pfam" id="PF01476">
    <property type="entry name" value="LysM"/>
    <property type="match status" value="1"/>
</dbReference>
<accession>N2AED3</accession>
<dbReference type="HOGENOM" id="CLU_037106_0_0_9"/>
<dbReference type="AlphaFoldDB" id="N2AED3"/>
<dbReference type="Proteomes" id="UP000012589">
    <property type="component" value="Unassembled WGS sequence"/>
</dbReference>